<accession>F9UEY7</accession>
<keyword evidence="4" id="KW-0812">Transmembrane</keyword>
<evidence type="ECO:0000313" key="5">
    <source>
        <dbReference type="EMBL" id="EGV17458.1"/>
    </source>
</evidence>
<gene>
    <name evidence="5" type="ORF">ThimaDRAFT_3490</name>
</gene>
<feature type="transmembrane region" description="Helical" evidence="4">
    <location>
        <begin position="167"/>
        <end position="195"/>
    </location>
</feature>
<dbReference type="EMBL" id="AFWV01000011">
    <property type="protein sequence ID" value="EGV17458.1"/>
    <property type="molecule type" value="Genomic_DNA"/>
</dbReference>
<dbReference type="RefSeq" id="WP_007194362.1">
    <property type="nucleotide sequence ID" value="NZ_AFWV01000011.1"/>
</dbReference>
<dbReference type="Proteomes" id="UP000005459">
    <property type="component" value="Unassembled WGS sequence"/>
</dbReference>
<comment type="similarity">
    <text evidence="2">Belongs to the ABC-2 integral membrane protein family.</text>
</comment>
<name>F9UEY7_9GAMM</name>
<dbReference type="GO" id="GO:0015920">
    <property type="term" value="P:lipopolysaccharide transport"/>
    <property type="evidence" value="ECO:0007669"/>
    <property type="project" value="TreeGrafter"/>
</dbReference>
<comment type="subcellular location">
    <subcellularLocation>
        <location evidence="1">Cell inner membrane</location>
        <topology evidence="1">Multi-pass membrane protein</topology>
    </subcellularLocation>
</comment>
<evidence type="ECO:0000313" key="6">
    <source>
        <dbReference type="Proteomes" id="UP000005459"/>
    </source>
</evidence>
<feature type="transmembrane region" description="Helical" evidence="4">
    <location>
        <begin position="207"/>
        <end position="231"/>
    </location>
</feature>
<dbReference type="STRING" id="768671.ThimaDRAFT_3490"/>
<dbReference type="OrthoDB" id="9786910at2"/>
<dbReference type="eggNOG" id="COG1682">
    <property type="taxonomic scope" value="Bacteria"/>
</dbReference>
<feature type="transmembrane region" description="Helical" evidence="4">
    <location>
        <begin position="55"/>
        <end position="75"/>
    </location>
</feature>
<organism evidence="5 6">
    <name type="scientific">Thiocapsa marina 5811</name>
    <dbReference type="NCBI Taxonomy" id="768671"/>
    <lineage>
        <taxon>Bacteria</taxon>
        <taxon>Pseudomonadati</taxon>
        <taxon>Pseudomonadota</taxon>
        <taxon>Gammaproteobacteria</taxon>
        <taxon>Chromatiales</taxon>
        <taxon>Chromatiaceae</taxon>
        <taxon>Thiocapsa</taxon>
    </lineage>
</organism>
<keyword evidence="3" id="KW-0813">Transport</keyword>
<sequence length="286" mass="31315">MTTHRQLPITVYSPGSAMRQPSQLLADLFRDVCRGRGLAWRLAVRDISAQYRQAALGLLWALILPLANTAVWLFLNGSGIVQISETPLPYAVYVFTGTMLWAIFMDAMNAPLQQATAAKAMLAKINFPREALVMSGILQTLFNGGIKIALLLVVLLFFGIYPSWPLLLFPIGVASLILAGTAFGLLLTPVGLLYTDIGKGLPLVLQFLMYLTPVVFPMPTSGWALTLFSWNPLTPLILTARDWLTGLPGDLLGPFLLVNAILLVLLLFMGIVFRLAMPMLIERMGS</sequence>
<proteinExistence type="inferred from homology"/>
<dbReference type="PANTHER" id="PTHR30413:SF8">
    <property type="entry name" value="TRANSPORT PERMEASE PROTEIN"/>
    <property type="match status" value="1"/>
</dbReference>
<dbReference type="GO" id="GO:0005886">
    <property type="term" value="C:plasma membrane"/>
    <property type="evidence" value="ECO:0007669"/>
    <property type="project" value="UniProtKB-SubCell"/>
</dbReference>
<dbReference type="PANTHER" id="PTHR30413">
    <property type="entry name" value="INNER MEMBRANE TRANSPORT PERMEASE"/>
    <property type="match status" value="1"/>
</dbReference>
<keyword evidence="6" id="KW-1185">Reference proteome</keyword>
<dbReference type="PATRIC" id="fig|768671.3.peg.3690"/>
<dbReference type="AlphaFoldDB" id="F9UEY7"/>
<feature type="transmembrane region" description="Helical" evidence="4">
    <location>
        <begin position="131"/>
        <end position="161"/>
    </location>
</feature>
<evidence type="ECO:0000256" key="4">
    <source>
        <dbReference type="SAM" id="Phobius"/>
    </source>
</evidence>
<feature type="transmembrane region" description="Helical" evidence="4">
    <location>
        <begin position="90"/>
        <end position="110"/>
    </location>
</feature>
<evidence type="ECO:0000256" key="2">
    <source>
        <dbReference type="ARBA" id="ARBA00007783"/>
    </source>
</evidence>
<keyword evidence="4" id="KW-0472">Membrane</keyword>
<protein>
    <submittedName>
        <fullName evidence="5">ABC-2 type transporter</fullName>
    </submittedName>
</protein>
<reference evidence="5 6" key="1">
    <citation type="submission" date="2011-06" db="EMBL/GenBank/DDBJ databases">
        <title>The draft genome of Thiocapsa marina 5811.</title>
        <authorList>
            <consortium name="US DOE Joint Genome Institute (JGI-PGF)"/>
            <person name="Lucas S."/>
            <person name="Han J."/>
            <person name="Cheng J.-F."/>
            <person name="Goodwin L."/>
            <person name="Pitluck S."/>
            <person name="Peters L."/>
            <person name="Land M.L."/>
            <person name="Hauser L."/>
            <person name="Vogl K."/>
            <person name="Liu Z."/>
            <person name="Imhoff J."/>
            <person name="Thiel V."/>
            <person name="Frigaard N.-U."/>
            <person name="Bryant D."/>
            <person name="Woyke T.J."/>
        </authorList>
    </citation>
    <scope>NUCLEOTIDE SEQUENCE [LARGE SCALE GENOMIC DNA]</scope>
    <source>
        <strain evidence="5 6">5811</strain>
    </source>
</reference>
<keyword evidence="4" id="KW-1133">Transmembrane helix</keyword>
<evidence type="ECO:0000256" key="3">
    <source>
        <dbReference type="ARBA" id="ARBA00022448"/>
    </source>
</evidence>
<evidence type="ECO:0000256" key="1">
    <source>
        <dbReference type="ARBA" id="ARBA00004429"/>
    </source>
</evidence>
<feature type="transmembrane region" description="Helical" evidence="4">
    <location>
        <begin position="251"/>
        <end position="276"/>
    </location>
</feature>